<dbReference type="RefSeq" id="WP_111222205.1">
    <property type="nucleotide sequence ID" value="NZ_CP117256.1"/>
</dbReference>
<dbReference type="PANTHER" id="PTHR45947:SF3">
    <property type="entry name" value="SULFOQUINOVOSYL TRANSFERASE SQD2"/>
    <property type="match status" value="1"/>
</dbReference>
<protein>
    <submittedName>
        <fullName evidence="3">Glycosyltransferase</fullName>
        <ecNumber evidence="3">2.4.-.-</ecNumber>
    </submittedName>
</protein>
<evidence type="ECO:0000259" key="2">
    <source>
        <dbReference type="Pfam" id="PF13439"/>
    </source>
</evidence>
<accession>A0AAF1KS78</accession>
<dbReference type="Gene3D" id="3.40.50.2000">
    <property type="entry name" value="Glycogen Phosphorylase B"/>
    <property type="match status" value="2"/>
</dbReference>
<dbReference type="EMBL" id="CP117256">
    <property type="protein sequence ID" value="WFR97602.1"/>
    <property type="molecule type" value="Genomic_DNA"/>
</dbReference>
<reference evidence="3 4" key="1">
    <citation type="journal article" date="2018" name="Sci. Rep.">
        <title>Rhizobium tumorigenes sp. nov., a novel plant tumorigenic bacterium isolated from cane gall tumors on thornless blackberry.</title>
        <authorList>
            <person name="Kuzmanovi N."/>
            <person name="Smalla K."/>
            <person name="Gronow S."/>
            <person name="PuBawska J."/>
        </authorList>
    </citation>
    <scope>NUCLEOTIDE SEQUENCE [LARGE SCALE GENOMIC DNA]</scope>
    <source>
        <strain evidence="3 4">1078</strain>
    </source>
</reference>
<keyword evidence="3" id="KW-0614">Plasmid</keyword>
<keyword evidence="4" id="KW-1185">Reference proteome</keyword>
<keyword evidence="3" id="KW-0328">Glycosyltransferase</keyword>
<name>A0AAF1KS78_9HYPH</name>
<evidence type="ECO:0000259" key="1">
    <source>
        <dbReference type="Pfam" id="PF00534"/>
    </source>
</evidence>
<dbReference type="InterPro" id="IPR050194">
    <property type="entry name" value="Glycosyltransferase_grp1"/>
</dbReference>
<dbReference type="Pfam" id="PF00534">
    <property type="entry name" value="Glycos_transf_1"/>
    <property type="match status" value="1"/>
</dbReference>
<evidence type="ECO:0000313" key="4">
    <source>
        <dbReference type="Proteomes" id="UP000249499"/>
    </source>
</evidence>
<dbReference type="PANTHER" id="PTHR45947">
    <property type="entry name" value="SULFOQUINOVOSYL TRANSFERASE SQD2"/>
    <property type="match status" value="1"/>
</dbReference>
<sequence length="384" mass="43047">MAISNERKLRVLSIAHPAVSLDIGRRRYHSFGNRPDIELHLLVPKRWSEYGRTIEADPSDGSGIHLHILPIWLPRVPIAKWYCHIYPGLGRLIKEIDPHVIHLWEEPWGFVALQACLLKRKAAFLLEVDQNILRRLGFPFDTIRKFVLRRTDHVLPRSKDAEDVVSECGYQGPVTSIKYGVDRETFSPDSQSKRRPEVPGLRLGYVGRLVVEKGLDDAIEALASTPSNVTLEIMGEGPYRISLETRISSLGLQDRVKFRGWDSQLEVAAFMRTLDALVLLPRTSRTWREQFGRVIIECQSCGVPVIGSACGAIPDVVADGGWIVPESNPEALAECIRSIIADRTELHRRAARGLINVETHYTYGAVAQALESSWVSAARALEGN</sequence>
<feature type="domain" description="Glycosyltransferase subfamily 4-like N-terminal" evidence="2">
    <location>
        <begin position="49"/>
        <end position="184"/>
    </location>
</feature>
<geneLocation type="plasmid" evidence="3 4">
    <name>pRt1078</name>
</geneLocation>
<dbReference type="EC" id="2.4.-.-" evidence="3"/>
<evidence type="ECO:0000313" key="3">
    <source>
        <dbReference type="EMBL" id="WFR97602.1"/>
    </source>
</evidence>
<dbReference type="KEGG" id="rtu:PR017_20600"/>
<dbReference type="InterPro" id="IPR001296">
    <property type="entry name" value="Glyco_trans_1"/>
</dbReference>
<reference evidence="4" key="2">
    <citation type="journal article" date="2023" name="MicrobiologyOpen">
        <title>Genomics of the tumorigenes clade of the family Rhizobiaceae and description of Rhizobium rhododendri sp. nov.</title>
        <authorList>
            <person name="Kuzmanovic N."/>
            <person name="diCenzo G.C."/>
            <person name="Bunk B."/>
            <person name="Sproeer C."/>
            <person name="Fruehling A."/>
            <person name="Neumann-Schaal M."/>
            <person name="Overmann J."/>
            <person name="Smalla K."/>
        </authorList>
    </citation>
    <scope>NUCLEOTIDE SEQUENCE [LARGE SCALE GENOMIC DNA]</scope>
    <source>
        <strain evidence="4">1078</strain>
        <plasmid evidence="4">pRt1078</plasmid>
    </source>
</reference>
<dbReference type="AlphaFoldDB" id="A0AAF1KS78"/>
<dbReference type="GO" id="GO:0016757">
    <property type="term" value="F:glycosyltransferase activity"/>
    <property type="evidence" value="ECO:0007669"/>
    <property type="project" value="UniProtKB-KW"/>
</dbReference>
<dbReference type="Proteomes" id="UP000249499">
    <property type="component" value="Plasmid pRt1078"/>
</dbReference>
<gene>
    <name evidence="3" type="ORF">PR017_20600</name>
</gene>
<dbReference type="SUPFAM" id="SSF53756">
    <property type="entry name" value="UDP-Glycosyltransferase/glycogen phosphorylase"/>
    <property type="match status" value="1"/>
</dbReference>
<keyword evidence="3" id="KW-0808">Transferase</keyword>
<proteinExistence type="predicted"/>
<dbReference type="InterPro" id="IPR028098">
    <property type="entry name" value="Glyco_trans_4-like_N"/>
</dbReference>
<feature type="domain" description="Glycosyl transferase family 1" evidence="1">
    <location>
        <begin position="203"/>
        <end position="349"/>
    </location>
</feature>
<organism evidence="3 4">
    <name type="scientific">Rhizobium tumorigenes</name>
    <dbReference type="NCBI Taxonomy" id="2041385"/>
    <lineage>
        <taxon>Bacteria</taxon>
        <taxon>Pseudomonadati</taxon>
        <taxon>Pseudomonadota</taxon>
        <taxon>Alphaproteobacteria</taxon>
        <taxon>Hyphomicrobiales</taxon>
        <taxon>Rhizobiaceae</taxon>
        <taxon>Rhizobium/Agrobacterium group</taxon>
        <taxon>Rhizobium</taxon>
    </lineage>
</organism>
<dbReference type="Pfam" id="PF13439">
    <property type="entry name" value="Glyco_transf_4"/>
    <property type="match status" value="1"/>
</dbReference>